<organism evidence="4 5">
    <name type="scientific">Brumimicrobium salinarum</name>
    <dbReference type="NCBI Taxonomy" id="2058658"/>
    <lineage>
        <taxon>Bacteria</taxon>
        <taxon>Pseudomonadati</taxon>
        <taxon>Bacteroidota</taxon>
        <taxon>Flavobacteriia</taxon>
        <taxon>Flavobacteriales</taxon>
        <taxon>Crocinitomicaceae</taxon>
        <taxon>Brumimicrobium</taxon>
    </lineage>
</organism>
<comment type="caution">
    <text evidence="4">The sequence shown here is derived from an EMBL/GenBank/DDBJ whole genome shotgun (WGS) entry which is preliminary data.</text>
</comment>
<evidence type="ECO:0000259" key="3">
    <source>
        <dbReference type="Pfam" id="PF18962"/>
    </source>
</evidence>
<keyword evidence="1" id="KW-0732">Signal</keyword>
<dbReference type="EMBL" id="PJNI01000001">
    <property type="protein sequence ID" value="PKR82059.1"/>
    <property type="molecule type" value="Genomic_DNA"/>
</dbReference>
<dbReference type="NCBIfam" id="TIGR04183">
    <property type="entry name" value="Por_Secre_tail"/>
    <property type="match status" value="1"/>
</dbReference>
<proteinExistence type="predicted"/>
<protein>
    <recommendedName>
        <fullName evidence="3">Secretion system C-terminal sorting domain-containing protein</fullName>
    </recommendedName>
</protein>
<dbReference type="RefSeq" id="WP_101333205.1">
    <property type="nucleotide sequence ID" value="NZ_PJNI01000001.1"/>
</dbReference>
<evidence type="ECO:0000313" key="5">
    <source>
        <dbReference type="Proteomes" id="UP000236654"/>
    </source>
</evidence>
<sequence length="591" mass="66917">MIIKGNNYPDEDWENVVIGYSMGGQKARYALMKLEKEHMENGGMHHHTKLYIPFDSPQHGANIPLFTQATYKTFKNTNIIAALANLSLVDPASRDMGLYSIYNSNELSSSGLFSKDLIPHPDQAAVNYQNELKNNFQHAYTHSTDTRKTFPSFSRNIAVSMGSYKEDYNAKWGLHPGKKLFTQHAPSSFYVPVLGFQPGMVNRKLWASKYSSTSPQSSFSRNDFYVFLGIPIYIRKLYNFQKHYEWDMAQGGYKTMFYDGLTGGAVAILRSGGTVLGSQHYKDEMSFMPLVSALAINPEIWKNNDLYFNLQNEGLMFDSYLNLGLNIKSDIFGYPHLANPNNHFDITPFEAVYADDFNWDHIVMGNTLEDHLSGNDDQYYYHNLRDFLNDEVEGYIVPLQNKVIGQNHVQNSSYEYKAWYKSRDQVIIGNNNTPKTNPGDYIIEQTGNITVFGGQSVLIKPGFHSKAGSTFHAFIDGPSECYGDYAKSGSSDSSDDDNENTTKTHTEKPSISQDLQIKLIPNPNSGNFTFEVNQANPKGALYVYGLEGKLYYQQAVNQYQTKLDLSLKYGLYLVVYKTGTEIKTTKLIINQ</sequence>
<keyword evidence="5" id="KW-1185">Reference proteome</keyword>
<evidence type="ECO:0000313" key="4">
    <source>
        <dbReference type="EMBL" id="PKR82059.1"/>
    </source>
</evidence>
<evidence type="ECO:0000256" key="1">
    <source>
        <dbReference type="ARBA" id="ARBA00022729"/>
    </source>
</evidence>
<accession>A0A2I0R670</accession>
<dbReference type="Pfam" id="PF18962">
    <property type="entry name" value="Por_Secre_tail"/>
    <property type="match status" value="1"/>
</dbReference>
<dbReference type="OrthoDB" id="1274819at2"/>
<reference evidence="4 5" key="1">
    <citation type="submission" date="2017-12" db="EMBL/GenBank/DDBJ databases">
        <title>The draft genome sequence of Brumimicrobium saltpan LHR20.</title>
        <authorList>
            <person name="Do Z.-J."/>
            <person name="Luo H.-R."/>
        </authorList>
    </citation>
    <scope>NUCLEOTIDE SEQUENCE [LARGE SCALE GENOMIC DNA]</scope>
    <source>
        <strain evidence="4 5">LHR20</strain>
    </source>
</reference>
<gene>
    <name evidence="4" type="ORF">CW751_01605</name>
</gene>
<dbReference type="AlphaFoldDB" id="A0A2I0R670"/>
<dbReference type="InterPro" id="IPR026444">
    <property type="entry name" value="Secre_tail"/>
</dbReference>
<dbReference type="Proteomes" id="UP000236654">
    <property type="component" value="Unassembled WGS sequence"/>
</dbReference>
<evidence type="ECO:0000256" key="2">
    <source>
        <dbReference type="SAM" id="MobiDB-lite"/>
    </source>
</evidence>
<dbReference type="InterPro" id="IPR055015">
    <property type="entry name" value="GCX_COOH"/>
</dbReference>
<feature type="region of interest" description="Disordered" evidence="2">
    <location>
        <begin position="485"/>
        <end position="512"/>
    </location>
</feature>
<dbReference type="NCBIfam" id="NF045639">
    <property type="entry name" value="GCX_COOH"/>
    <property type="match status" value="1"/>
</dbReference>
<name>A0A2I0R670_9FLAO</name>
<feature type="domain" description="Secretion system C-terminal sorting" evidence="3">
    <location>
        <begin position="521"/>
        <end position="589"/>
    </location>
</feature>